<dbReference type="AlphaFoldDB" id="R7YNQ2"/>
<evidence type="ECO:0000313" key="2">
    <source>
        <dbReference type="Proteomes" id="UP000016924"/>
    </source>
</evidence>
<dbReference type="HOGENOM" id="CLU_1815690_0_0_1"/>
<proteinExistence type="predicted"/>
<accession>R7YNQ2</accession>
<dbReference type="EMBL" id="JH767563">
    <property type="protein sequence ID" value="EON63488.1"/>
    <property type="molecule type" value="Genomic_DNA"/>
</dbReference>
<gene>
    <name evidence="1" type="ORF">W97_02716</name>
</gene>
<sequence>MGGFVLQTVNWPAFPLDAEQLFYLVTKGYIEYPLIDEADINDKNKADGIARLVTILQALWFTVNCIGRPIQGLSLTTLELTTMSFILIMLTISYYWKHKPLDVSRPIILKSETTIAQILIEARRIPRTSSISTYTARSYKPE</sequence>
<dbReference type="Proteomes" id="UP000016924">
    <property type="component" value="Unassembled WGS sequence"/>
</dbReference>
<keyword evidence="2" id="KW-1185">Reference proteome</keyword>
<dbReference type="RefSeq" id="XP_007778805.1">
    <property type="nucleotide sequence ID" value="XM_007780615.1"/>
</dbReference>
<dbReference type="OrthoDB" id="9451547at2759"/>
<dbReference type="PANTHER" id="PTHR35043:SF8">
    <property type="entry name" value="DUF4220 DOMAIN-CONTAINING PROTEIN"/>
    <property type="match status" value="1"/>
</dbReference>
<evidence type="ECO:0000313" key="1">
    <source>
        <dbReference type="EMBL" id="EON63488.1"/>
    </source>
</evidence>
<dbReference type="PANTHER" id="PTHR35043">
    <property type="entry name" value="TRANSCRIPTION FACTOR DOMAIN-CONTAINING PROTEIN"/>
    <property type="match status" value="1"/>
</dbReference>
<dbReference type="STRING" id="1168221.R7YNQ2"/>
<dbReference type="eggNOG" id="ENOG502SI2K">
    <property type="taxonomic scope" value="Eukaryota"/>
</dbReference>
<organism evidence="1 2">
    <name type="scientific">Coniosporium apollinis (strain CBS 100218)</name>
    <name type="common">Rock-inhabiting black yeast</name>
    <dbReference type="NCBI Taxonomy" id="1168221"/>
    <lineage>
        <taxon>Eukaryota</taxon>
        <taxon>Fungi</taxon>
        <taxon>Dikarya</taxon>
        <taxon>Ascomycota</taxon>
        <taxon>Pezizomycotina</taxon>
        <taxon>Dothideomycetes</taxon>
        <taxon>Dothideomycetes incertae sedis</taxon>
        <taxon>Coniosporium</taxon>
    </lineage>
</organism>
<reference evidence="2" key="1">
    <citation type="submission" date="2012-06" db="EMBL/GenBank/DDBJ databases">
        <title>The genome sequence of Coniosporium apollinis CBS 100218.</title>
        <authorList>
            <consortium name="The Broad Institute Genome Sequencing Platform"/>
            <person name="Cuomo C."/>
            <person name="Gorbushina A."/>
            <person name="Noack S."/>
            <person name="Walker B."/>
            <person name="Young S.K."/>
            <person name="Zeng Q."/>
            <person name="Gargeya S."/>
            <person name="Fitzgerald M."/>
            <person name="Haas B."/>
            <person name="Abouelleil A."/>
            <person name="Alvarado L."/>
            <person name="Arachchi H.M."/>
            <person name="Berlin A.M."/>
            <person name="Chapman S.B."/>
            <person name="Goldberg J."/>
            <person name="Griggs A."/>
            <person name="Gujja S."/>
            <person name="Hansen M."/>
            <person name="Howarth C."/>
            <person name="Imamovic A."/>
            <person name="Larimer J."/>
            <person name="McCowan C."/>
            <person name="Montmayeur A."/>
            <person name="Murphy C."/>
            <person name="Neiman D."/>
            <person name="Pearson M."/>
            <person name="Priest M."/>
            <person name="Roberts A."/>
            <person name="Saif S."/>
            <person name="Shea T."/>
            <person name="Sisk P."/>
            <person name="Sykes S."/>
            <person name="Wortman J."/>
            <person name="Nusbaum C."/>
            <person name="Birren B."/>
        </authorList>
    </citation>
    <scope>NUCLEOTIDE SEQUENCE [LARGE SCALE GENOMIC DNA]</scope>
    <source>
        <strain evidence="2">CBS 100218</strain>
    </source>
</reference>
<name>R7YNQ2_CONA1</name>
<protein>
    <submittedName>
        <fullName evidence="1">Uncharacterized protein</fullName>
    </submittedName>
</protein>
<dbReference type="GeneID" id="19900027"/>